<evidence type="ECO:0000313" key="10">
    <source>
        <dbReference type="Proteomes" id="UP001385499"/>
    </source>
</evidence>
<gene>
    <name evidence="9" type="ORF">V6575_02915</name>
</gene>
<evidence type="ECO:0000256" key="6">
    <source>
        <dbReference type="ARBA" id="ARBA00023136"/>
    </source>
</evidence>
<dbReference type="RefSeq" id="WP_340272530.1">
    <property type="nucleotide sequence ID" value="NZ_JBAKIA010000001.1"/>
</dbReference>
<sequence length="251" mass="27621">MRDFILATARIVVGILCFVVMWELLVRLLEIPPFMLPSPARVAAAFQDRWVFLLYHASLTAYETFLGFVFGVLAGTILALAMWLSPLARRAMLPVILVTQALPVFAIAPILVLWLGFGLASKVVMAVLVIFFAVTSTFFDGLRRTDSGLVDLACLYRVSRLKELMFFRIPAALPALASGIRIAAVFAPIGAIVGEWVGAKGGLAFIMLQSNARMQADVMFAALILLALMVLTLRFSVDALTRRMVPWQLED</sequence>
<comment type="similarity">
    <text evidence="7">Belongs to the binding-protein-dependent transport system permease family.</text>
</comment>
<dbReference type="InterPro" id="IPR000515">
    <property type="entry name" value="MetI-like"/>
</dbReference>
<evidence type="ECO:0000256" key="5">
    <source>
        <dbReference type="ARBA" id="ARBA00022989"/>
    </source>
</evidence>
<feature type="transmembrane region" description="Helical" evidence="7">
    <location>
        <begin position="91"/>
        <end position="117"/>
    </location>
</feature>
<keyword evidence="6 7" id="KW-0472">Membrane</keyword>
<comment type="subcellular location">
    <subcellularLocation>
        <location evidence="1 7">Cell membrane</location>
        <topology evidence="1 7">Multi-pass membrane protein</topology>
    </subcellularLocation>
</comment>
<keyword evidence="2 7" id="KW-0813">Transport</keyword>
<evidence type="ECO:0000256" key="1">
    <source>
        <dbReference type="ARBA" id="ARBA00004651"/>
    </source>
</evidence>
<protein>
    <submittedName>
        <fullName evidence="9">ABC transporter permease</fullName>
    </submittedName>
</protein>
<dbReference type="PANTHER" id="PTHR30151">
    <property type="entry name" value="ALKANE SULFONATE ABC TRANSPORTER-RELATED, MEMBRANE SUBUNIT"/>
    <property type="match status" value="1"/>
</dbReference>
<reference evidence="9 10" key="1">
    <citation type="submission" date="2024-02" db="EMBL/GenBank/DDBJ databases">
        <title>Roseibium algae sp. nov., isolated from marine alga (Grateloupia sp.), showing potential in myo-inositol conversion.</title>
        <authorList>
            <person name="Wang Y."/>
        </authorList>
    </citation>
    <scope>NUCLEOTIDE SEQUENCE [LARGE SCALE GENOMIC DNA]</scope>
    <source>
        <strain evidence="9 10">H3510</strain>
    </source>
</reference>
<keyword evidence="4 7" id="KW-0812">Transmembrane</keyword>
<keyword evidence="5 7" id="KW-1133">Transmembrane helix</keyword>
<dbReference type="SUPFAM" id="SSF161098">
    <property type="entry name" value="MetI-like"/>
    <property type="match status" value="1"/>
</dbReference>
<keyword evidence="10" id="KW-1185">Reference proteome</keyword>
<feature type="transmembrane region" description="Helical" evidence="7">
    <location>
        <begin position="123"/>
        <end position="142"/>
    </location>
</feature>
<organism evidence="9 10">
    <name type="scientific">Roseibium algae</name>
    <dbReference type="NCBI Taxonomy" id="3123038"/>
    <lineage>
        <taxon>Bacteria</taxon>
        <taxon>Pseudomonadati</taxon>
        <taxon>Pseudomonadota</taxon>
        <taxon>Alphaproteobacteria</taxon>
        <taxon>Hyphomicrobiales</taxon>
        <taxon>Stappiaceae</taxon>
        <taxon>Roseibium</taxon>
    </lineage>
</organism>
<dbReference type="Gene3D" id="1.10.3720.10">
    <property type="entry name" value="MetI-like"/>
    <property type="match status" value="1"/>
</dbReference>
<dbReference type="PANTHER" id="PTHR30151:SF20">
    <property type="entry name" value="ABC TRANSPORTER PERMEASE PROTEIN HI_0355-RELATED"/>
    <property type="match status" value="1"/>
</dbReference>
<feature type="transmembrane region" description="Helical" evidence="7">
    <location>
        <begin position="171"/>
        <end position="198"/>
    </location>
</feature>
<keyword evidence="3" id="KW-1003">Cell membrane</keyword>
<evidence type="ECO:0000256" key="4">
    <source>
        <dbReference type="ARBA" id="ARBA00022692"/>
    </source>
</evidence>
<evidence type="ECO:0000256" key="2">
    <source>
        <dbReference type="ARBA" id="ARBA00022448"/>
    </source>
</evidence>
<dbReference type="InterPro" id="IPR035906">
    <property type="entry name" value="MetI-like_sf"/>
</dbReference>
<accession>A0ABU8TGZ8</accession>
<evidence type="ECO:0000256" key="7">
    <source>
        <dbReference type="RuleBase" id="RU363032"/>
    </source>
</evidence>
<dbReference type="Pfam" id="PF00528">
    <property type="entry name" value="BPD_transp_1"/>
    <property type="match status" value="1"/>
</dbReference>
<feature type="transmembrane region" description="Helical" evidence="7">
    <location>
        <begin position="65"/>
        <end position="84"/>
    </location>
</feature>
<comment type="caution">
    <text evidence="9">The sequence shown here is derived from an EMBL/GenBank/DDBJ whole genome shotgun (WGS) entry which is preliminary data.</text>
</comment>
<feature type="transmembrane region" description="Helical" evidence="7">
    <location>
        <begin position="7"/>
        <end position="29"/>
    </location>
</feature>
<name>A0ABU8TGZ8_9HYPH</name>
<evidence type="ECO:0000259" key="8">
    <source>
        <dbReference type="PROSITE" id="PS50928"/>
    </source>
</evidence>
<proteinExistence type="inferred from homology"/>
<dbReference type="PROSITE" id="PS50928">
    <property type="entry name" value="ABC_TM1"/>
    <property type="match status" value="1"/>
</dbReference>
<dbReference type="Proteomes" id="UP001385499">
    <property type="component" value="Unassembled WGS sequence"/>
</dbReference>
<feature type="transmembrane region" description="Helical" evidence="7">
    <location>
        <begin position="218"/>
        <end position="237"/>
    </location>
</feature>
<evidence type="ECO:0000256" key="3">
    <source>
        <dbReference type="ARBA" id="ARBA00022475"/>
    </source>
</evidence>
<dbReference type="EMBL" id="JBAKIA010000001">
    <property type="protein sequence ID" value="MEJ8473026.1"/>
    <property type="molecule type" value="Genomic_DNA"/>
</dbReference>
<feature type="domain" description="ABC transmembrane type-1" evidence="8">
    <location>
        <begin position="53"/>
        <end position="237"/>
    </location>
</feature>
<evidence type="ECO:0000313" key="9">
    <source>
        <dbReference type="EMBL" id="MEJ8473026.1"/>
    </source>
</evidence>